<dbReference type="Pfam" id="PF14587">
    <property type="entry name" value="Glyco_hydr_30_2"/>
    <property type="match status" value="1"/>
</dbReference>
<dbReference type="AlphaFoldDB" id="A0A8T1VBP9"/>
<protein>
    <recommendedName>
        <fullName evidence="2">Endo-beta-1,6-galactanase-like domain-containing protein</fullName>
    </recommendedName>
</protein>
<evidence type="ECO:0000256" key="1">
    <source>
        <dbReference type="SAM" id="SignalP"/>
    </source>
</evidence>
<feature type="chain" id="PRO_5035854269" description="Endo-beta-1,6-galactanase-like domain-containing protein" evidence="1">
    <location>
        <begin position="27"/>
        <end position="514"/>
    </location>
</feature>
<evidence type="ECO:0000313" key="4">
    <source>
        <dbReference type="Proteomes" id="UP000693981"/>
    </source>
</evidence>
<dbReference type="InterPro" id="IPR039743">
    <property type="entry name" value="6GAL/EXGAL"/>
</dbReference>
<feature type="signal peptide" evidence="1">
    <location>
        <begin position="1"/>
        <end position="26"/>
    </location>
</feature>
<reference evidence="3" key="1">
    <citation type="submission" date="2021-02" db="EMBL/GenBank/DDBJ databases">
        <authorList>
            <person name="Palmer J.M."/>
        </authorList>
    </citation>
    <scope>NUCLEOTIDE SEQUENCE</scope>
    <source>
        <strain evidence="3">SCRP23</strain>
    </source>
</reference>
<feature type="domain" description="Endo-beta-1,6-galactanase-like" evidence="2">
    <location>
        <begin position="38"/>
        <end position="275"/>
    </location>
</feature>
<dbReference type="GO" id="GO:0004553">
    <property type="term" value="F:hydrolase activity, hydrolyzing O-glycosyl compounds"/>
    <property type="evidence" value="ECO:0007669"/>
    <property type="project" value="InterPro"/>
</dbReference>
<dbReference type="Proteomes" id="UP000693981">
    <property type="component" value="Unassembled WGS sequence"/>
</dbReference>
<gene>
    <name evidence="3" type="ORF">PHYBOEH_000388</name>
</gene>
<comment type="caution">
    <text evidence="3">The sequence shown here is derived from an EMBL/GenBank/DDBJ whole genome shotgun (WGS) entry which is preliminary data.</text>
</comment>
<keyword evidence="1" id="KW-0732">Signal</keyword>
<accession>A0A8T1VBP9</accession>
<keyword evidence="4" id="KW-1185">Reference proteome</keyword>
<dbReference type="OrthoDB" id="2012278at2759"/>
<sequence>MFSIKWLVTSASTIVCLTYQSSLSTADSPVTVSTPPQIKVEATSTGVVWEGWGTSLAWWTNVYGGSEDLAELLFSLSENPLVETTDGSILDLPALGLNIARYNIGGSGSNVIDDGGEEIAMKISNDMPAYKTAESYWLDWLSSDPTTSSWNWTADAGQRTMLSLPTANGVDIIEAYSNSPPWWMTKNRASAGGDKGGDDNLLPENYDRFALYLATVVREAKTRWDINFSYVAPFNEPTSTKWEFPGTQEGCHFSIAAQSEVSKRLRAHLDKLELQSVAVSVSDESSPTAALSTLTDLTANVSVMEAVGKTNTHGYDGQEVYRGEDRAALKKLAADSNLNRWVSEYGDDDGSGLTLAESITLDINELGVSAFVYAQMLNSGSRGLIQSNLWDHWMGEANPKYYVMAHYSRHIRRGMGIHATDDPGTVAAFDAENSVLVIVRVTLGEAETKQIVIEDFMLGRESAFDRWPSRIDTWTTKAKSTDSFYVESGIQDPSLEFNVDFPAESVMTLEVHWG</sequence>
<proteinExistence type="predicted"/>
<dbReference type="PANTHER" id="PTHR42767">
    <property type="entry name" value="ENDO-BETA-1,6-GALACTANASE"/>
    <property type="match status" value="1"/>
</dbReference>
<evidence type="ECO:0000259" key="2">
    <source>
        <dbReference type="Pfam" id="PF14587"/>
    </source>
</evidence>
<dbReference type="PANTHER" id="PTHR42767:SF1">
    <property type="entry name" value="ENDO-BETA-1,6-GALACTANASE-LIKE DOMAIN-CONTAINING PROTEIN"/>
    <property type="match status" value="1"/>
</dbReference>
<dbReference type="EMBL" id="JAGDFL010001049">
    <property type="protein sequence ID" value="KAG7378366.1"/>
    <property type="molecule type" value="Genomic_DNA"/>
</dbReference>
<evidence type="ECO:0000313" key="3">
    <source>
        <dbReference type="EMBL" id="KAG7378366.1"/>
    </source>
</evidence>
<organism evidence="3 4">
    <name type="scientific">Phytophthora boehmeriae</name>
    <dbReference type="NCBI Taxonomy" id="109152"/>
    <lineage>
        <taxon>Eukaryota</taxon>
        <taxon>Sar</taxon>
        <taxon>Stramenopiles</taxon>
        <taxon>Oomycota</taxon>
        <taxon>Peronosporomycetes</taxon>
        <taxon>Peronosporales</taxon>
        <taxon>Peronosporaceae</taxon>
        <taxon>Phytophthora</taxon>
    </lineage>
</organism>
<name>A0A8T1VBP9_9STRA</name>
<dbReference type="InterPro" id="IPR039514">
    <property type="entry name" value="6GAL-like"/>
</dbReference>